<proteinExistence type="predicted"/>
<evidence type="ECO:0000256" key="1">
    <source>
        <dbReference type="SAM" id="SignalP"/>
    </source>
</evidence>
<accession>A0A3A8NRL8</accession>
<comment type="caution">
    <text evidence="2">The sequence shown here is derived from an EMBL/GenBank/DDBJ whole genome shotgun (WGS) entry which is preliminary data.</text>
</comment>
<evidence type="ECO:0000313" key="3">
    <source>
        <dbReference type="Proteomes" id="UP000273405"/>
    </source>
</evidence>
<evidence type="ECO:0008006" key="4">
    <source>
        <dbReference type="Google" id="ProtNLM"/>
    </source>
</evidence>
<name>A0A3A8NRL8_9BACT</name>
<sequence>MKRKQVGFGIAVWLSAAGALAQEAEPGSGITPQLGLQLGYASGDDIEGGEHGGPGARVQLLARFNRFVAAGAEGAYFLKAGSQTRVSPRPGGGEDTKSISGGLMLLSGVLRLGFDDKAVRPNFLAGLTLGNAGGQTDTFYFLGGELAFMVSRLPLVVDVRYLAPLSGSETGYPNYLTLGLGTRLSW</sequence>
<feature type="chain" id="PRO_5017426408" description="Outer membrane protein beta-barrel domain-containing protein" evidence="1">
    <location>
        <begin position="22"/>
        <end position="186"/>
    </location>
</feature>
<dbReference type="RefSeq" id="WP_120623925.1">
    <property type="nucleotide sequence ID" value="NZ_RAWG01000015.1"/>
</dbReference>
<gene>
    <name evidence="2" type="ORF">D7X12_03935</name>
</gene>
<protein>
    <recommendedName>
        <fullName evidence="4">Outer membrane protein beta-barrel domain-containing protein</fullName>
    </recommendedName>
</protein>
<evidence type="ECO:0000313" key="2">
    <source>
        <dbReference type="EMBL" id="RKH47037.1"/>
    </source>
</evidence>
<feature type="signal peptide" evidence="1">
    <location>
        <begin position="1"/>
        <end position="21"/>
    </location>
</feature>
<dbReference type="AlphaFoldDB" id="A0A3A8NRL8"/>
<dbReference type="EMBL" id="RAWG01000015">
    <property type="protein sequence ID" value="RKH47037.1"/>
    <property type="molecule type" value="Genomic_DNA"/>
</dbReference>
<organism evidence="2 3">
    <name type="scientific">Corallococcus sicarius</name>
    <dbReference type="NCBI Taxonomy" id="2316726"/>
    <lineage>
        <taxon>Bacteria</taxon>
        <taxon>Pseudomonadati</taxon>
        <taxon>Myxococcota</taxon>
        <taxon>Myxococcia</taxon>
        <taxon>Myxococcales</taxon>
        <taxon>Cystobacterineae</taxon>
        <taxon>Myxococcaceae</taxon>
        <taxon>Corallococcus</taxon>
    </lineage>
</organism>
<keyword evidence="1" id="KW-0732">Signal</keyword>
<dbReference type="Proteomes" id="UP000273405">
    <property type="component" value="Unassembled WGS sequence"/>
</dbReference>
<keyword evidence="3" id="KW-1185">Reference proteome</keyword>
<reference evidence="3" key="1">
    <citation type="submission" date="2018-09" db="EMBL/GenBank/DDBJ databases">
        <authorList>
            <person name="Livingstone P.G."/>
            <person name="Whitworth D.E."/>
        </authorList>
    </citation>
    <scope>NUCLEOTIDE SEQUENCE [LARGE SCALE GENOMIC DNA]</scope>
    <source>
        <strain evidence="3">CA040B</strain>
    </source>
</reference>